<dbReference type="EMBL" id="BAER01000046">
    <property type="protein sequence ID" value="GAC33061.1"/>
    <property type="molecule type" value="Genomic_DNA"/>
</dbReference>
<name>K6ZA97_9ALTE</name>
<dbReference type="Proteomes" id="UP000006322">
    <property type="component" value="Unassembled WGS sequence"/>
</dbReference>
<proteinExistence type="predicted"/>
<gene>
    <name evidence="1" type="ORF">GPLA_2156</name>
</gene>
<dbReference type="STRING" id="1129793.GPLA_2156"/>
<keyword evidence="2" id="KW-1185">Reference proteome</keyword>
<sequence>MLLSRGPALKNAYFELIMASQAAVWAIHEFLPNADIDI</sequence>
<comment type="caution">
    <text evidence="1">The sequence shown here is derived from an EMBL/GenBank/DDBJ whole genome shotgun (WGS) entry which is preliminary data.</text>
</comment>
<reference evidence="2" key="1">
    <citation type="journal article" date="2014" name="Environ. Microbiol.">
        <title>Comparative genomics of the marine bacterial genus Glaciecola reveals the high degree of genomic diversity and genomic characteristic for cold adaptation.</title>
        <authorList>
            <person name="Qin Q.L."/>
            <person name="Xie B.B."/>
            <person name="Yu Y."/>
            <person name="Shu Y.L."/>
            <person name="Rong J.C."/>
            <person name="Zhang Y.J."/>
            <person name="Zhao D.L."/>
            <person name="Chen X.L."/>
            <person name="Zhang X.Y."/>
            <person name="Chen B."/>
            <person name="Zhou B.C."/>
            <person name="Zhang Y.Z."/>
        </authorList>
    </citation>
    <scope>NUCLEOTIDE SEQUENCE [LARGE SCALE GENOMIC DNA]</scope>
    <source>
        <strain evidence="2">LMG 21857</strain>
    </source>
</reference>
<organism evidence="1 2">
    <name type="scientific">Paraglaciecola polaris LMG 21857</name>
    <dbReference type="NCBI Taxonomy" id="1129793"/>
    <lineage>
        <taxon>Bacteria</taxon>
        <taxon>Pseudomonadati</taxon>
        <taxon>Pseudomonadota</taxon>
        <taxon>Gammaproteobacteria</taxon>
        <taxon>Alteromonadales</taxon>
        <taxon>Alteromonadaceae</taxon>
        <taxon>Paraglaciecola</taxon>
    </lineage>
</organism>
<dbReference type="AlphaFoldDB" id="K6ZA97"/>
<protein>
    <submittedName>
        <fullName evidence="1">Uncharacterized protein</fullName>
    </submittedName>
</protein>
<evidence type="ECO:0000313" key="2">
    <source>
        <dbReference type="Proteomes" id="UP000006322"/>
    </source>
</evidence>
<evidence type="ECO:0000313" key="1">
    <source>
        <dbReference type="EMBL" id="GAC33061.1"/>
    </source>
</evidence>
<accession>K6ZA97</accession>